<dbReference type="EMBL" id="AWQX01000221">
    <property type="protein sequence ID" value="EST26669.1"/>
    <property type="molecule type" value="Genomic_DNA"/>
</dbReference>
<evidence type="ECO:0000256" key="1">
    <source>
        <dbReference type="SAM" id="MobiDB-lite"/>
    </source>
</evidence>
<keyword evidence="3" id="KW-1185">Reference proteome</keyword>
<accession>V6KCG6</accession>
<protein>
    <submittedName>
        <fullName evidence="2">Uncharacterized protein</fullName>
    </submittedName>
</protein>
<comment type="caution">
    <text evidence="2">The sequence shown here is derived from an EMBL/GenBank/DDBJ whole genome shotgun (WGS) entry which is preliminary data.</text>
</comment>
<dbReference type="HOGENOM" id="CLU_211890_1_1_11"/>
<evidence type="ECO:0000313" key="2">
    <source>
        <dbReference type="EMBL" id="EST26669.1"/>
    </source>
</evidence>
<dbReference type="AlphaFoldDB" id="V6KCG6"/>
<organism evidence="2 3">
    <name type="scientific">Streptomyces roseochromogenus subsp. oscitans DS 12.976</name>
    <dbReference type="NCBI Taxonomy" id="1352936"/>
    <lineage>
        <taxon>Bacteria</taxon>
        <taxon>Bacillati</taxon>
        <taxon>Actinomycetota</taxon>
        <taxon>Actinomycetes</taxon>
        <taxon>Kitasatosporales</taxon>
        <taxon>Streptomycetaceae</taxon>
        <taxon>Streptomyces</taxon>
    </lineage>
</organism>
<dbReference type="Proteomes" id="UP000017984">
    <property type="component" value="Chromosome"/>
</dbReference>
<name>V6KCG6_STRRC</name>
<gene>
    <name evidence="2" type="ORF">M878_26565</name>
</gene>
<proteinExistence type="predicted"/>
<feature type="region of interest" description="Disordered" evidence="1">
    <location>
        <begin position="1"/>
        <end position="32"/>
    </location>
</feature>
<evidence type="ECO:0000313" key="3">
    <source>
        <dbReference type="Proteomes" id="UP000017984"/>
    </source>
</evidence>
<reference evidence="2 3" key="1">
    <citation type="journal article" date="2014" name="Genome Announc.">
        <title>Draft Genome Sequence of Streptomyces roseochromogenes subsp. oscitans DS 12.976, Producer of the Aminocoumarin Antibiotic Clorobiocin.</title>
        <authorList>
            <person name="Ruckert C."/>
            <person name="Kalinowski J."/>
            <person name="Heide L."/>
            <person name="Apel A.K."/>
        </authorList>
    </citation>
    <scope>NUCLEOTIDE SEQUENCE [LARGE SCALE GENOMIC DNA]</scope>
    <source>
        <strain evidence="2 3">DS 12.976</strain>
    </source>
</reference>
<sequence>MGQKSESAEKEERDERARAKSGTDSRTTRTEA</sequence>